<evidence type="ECO:0000256" key="4">
    <source>
        <dbReference type="PROSITE-ProRule" id="PRU00175"/>
    </source>
</evidence>
<dbReference type="PANTHER" id="PTHR45931">
    <property type="entry name" value="SI:CH211-59O9.10"/>
    <property type="match status" value="1"/>
</dbReference>
<organism evidence="7 8">
    <name type="scientific">Chelonoidis abingdonii</name>
    <name type="common">Abingdon island giant tortoise</name>
    <name type="synonym">Testudo abingdonii</name>
    <dbReference type="NCBI Taxonomy" id="106734"/>
    <lineage>
        <taxon>Eukaryota</taxon>
        <taxon>Metazoa</taxon>
        <taxon>Chordata</taxon>
        <taxon>Craniata</taxon>
        <taxon>Vertebrata</taxon>
        <taxon>Euteleostomi</taxon>
        <taxon>Archelosauria</taxon>
        <taxon>Testudinata</taxon>
        <taxon>Testudines</taxon>
        <taxon>Cryptodira</taxon>
        <taxon>Durocryptodira</taxon>
        <taxon>Testudinoidea</taxon>
        <taxon>Testudinidae</taxon>
        <taxon>Chelonoidis</taxon>
    </lineage>
</organism>
<sequence>MCHLVSVLHASLLNCRIILGTKLRSLPAVASELSRFSGLSLTVDAARHYWDLQFGYCSKRMISLFIQEFGMAIGMIVCTLLVVGCMRWCRKSQKITVSTFKTGDKYVTCVICMVEYEEGEQLKILPCSHVYHGTCIDSWFLIQSHSADFILNDDLL</sequence>
<dbReference type="Gene3D" id="3.30.40.10">
    <property type="entry name" value="Zinc/RING finger domain, C3HC4 (zinc finger)"/>
    <property type="match status" value="1"/>
</dbReference>
<accession>A0A8C0G4G8</accession>
<keyword evidence="2 4" id="KW-0863">Zinc-finger</keyword>
<dbReference type="GO" id="GO:0008270">
    <property type="term" value="F:zinc ion binding"/>
    <property type="evidence" value="ECO:0007669"/>
    <property type="project" value="UniProtKB-KW"/>
</dbReference>
<proteinExistence type="predicted"/>
<evidence type="ECO:0000256" key="5">
    <source>
        <dbReference type="SAM" id="Phobius"/>
    </source>
</evidence>
<keyword evidence="1" id="KW-0479">Metal-binding</keyword>
<dbReference type="InterPro" id="IPR051834">
    <property type="entry name" value="RING_finger_E3_ligase"/>
</dbReference>
<evidence type="ECO:0000313" key="7">
    <source>
        <dbReference type="Ensembl" id="ENSCABP00000003303.1"/>
    </source>
</evidence>
<dbReference type="GO" id="GO:0005634">
    <property type="term" value="C:nucleus"/>
    <property type="evidence" value="ECO:0007669"/>
    <property type="project" value="TreeGrafter"/>
</dbReference>
<name>A0A8C0G4G8_CHEAB</name>
<dbReference type="GO" id="GO:0006511">
    <property type="term" value="P:ubiquitin-dependent protein catabolic process"/>
    <property type="evidence" value="ECO:0007669"/>
    <property type="project" value="TreeGrafter"/>
</dbReference>
<dbReference type="GeneTree" id="ENSGT00950000185602"/>
<dbReference type="GO" id="GO:0061630">
    <property type="term" value="F:ubiquitin protein ligase activity"/>
    <property type="evidence" value="ECO:0007669"/>
    <property type="project" value="TreeGrafter"/>
</dbReference>
<dbReference type="Proteomes" id="UP000694404">
    <property type="component" value="Unplaced"/>
</dbReference>
<feature type="domain" description="RING-type" evidence="6">
    <location>
        <begin position="109"/>
        <end position="139"/>
    </location>
</feature>
<reference evidence="7" key="1">
    <citation type="submission" date="2025-08" db="UniProtKB">
        <authorList>
            <consortium name="Ensembl"/>
        </authorList>
    </citation>
    <scope>IDENTIFICATION</scope>
</reference>
<dbReference type="Ensembl" id="ENSCABT00000003582.1">
    <property type="protein sequence ID" value="ENSCABP00000003303.1"/>
    <property type="gene ID" value="ENSCABG00000002521.1"/>
</dbReference>
<keyword evidence="8" id="KW-1185">Reference proteome</keyword>
<evidence type="ECO:0000256" key="2">
    <source>
        <dbReference type="ARBA" id="ARBA00022771"/>
    </source>
</evidence>
<evidence type="ECO:0000256" key="3">
    <source>
        <dbReference type="ARBA" id="ARBA00022833"/>
    </source>
</evidence>
<keyword evidence="5" id="KW-0472">Membrane</keyword>
<dbReference type="InterPro" id="IPR013083">
    <property type="entry name" value="Znf_RING/FYVE/PHD"/>
</dbReference>
<evidence type="ECO:0000313" key="8">
    <source>
        <dbReference type="Proteomes" id="UP000694404"/>
    </source>
</evidence>
<feature type="transmembrane region" description="Helical" evidence="5">
    <location>
        <begin position="69"/>
        <end position="89"/>
    </location>
</feature>
<evidence type="ECO:0000256" key="1">
    <source>
        <dbReference type="ARBA" id="ARBA00022723"/>
    </source>
</evidence>
<dbReference type="Pfam" id="PF17123">
    <property type="entry name" value="zf-RING_11"/>
    <property type="match status" value="1"/>
</dbReference>
<keyword evidence="3" id="KW-0862">Zinc</keyword>
<reference evidence="7" key="2">
    <citation type="submission" date="2025-09" db="UniProtKB">
        <authorList>
            <consortium name="Ensembl"/>
        </authorList>
    </citation>
    <scope>IDENTIFICATION</scope>
</reference>
<dbReference type="SUPFAM" id="SSF57850">
    <property type="entry name" value="RING/U-box"/>
    <property type="match status" value="1"/>
</dbReference>
<protein>
    <recommendedName>
        <fullName evidence="6">RING-type domain-containing protein</fullName>
    </recommendedName>
</protein>
<dbReference type="PANTHER" id="PTHR45931:SF20">
    <property type="entry name" value="RING-TYPE E3 UBIQUITIN TRANSFERASE"/>
    <property type="match status" value="1"/>
</dbReference>
<dbReference type="PROSITE" id="PS50089">
    <property type="entry name" value="ZF_RING_2"/>
    <property type="match status" value="1"/>
</dbReference>
<keyword evidence="5" id="KW-1133">Transmembrane helix</keyword>
<dbReference type="InterPro" id="IPR001841">
    <property type="entry name" value="Znf_RING"/>
</dbReference>
<keyword evidence="5" id="KW-0812">Transmembrane</keyword>
<dbReference type="AlphaFoldDB" id="A0A8C0G4G8"/>
<evidence type="ECO:0000259" key="6">
    <source>
        <dbReference type="PROSITE" id="PS50089"/>
    </source>
</evidence>